<reference evidence="10" key="1">
    <citation type="submission" date="2025-08" db="UniProtKB">
        <authorList>
            <consortium name="RefSeq"/>
        </authorList>
    </citation>
    <scope>IDENTIFICATION</scope>
    <source>
        <tissue evidence="10">Muscle</tissue>
    </source>
</reference>
<name>A0ABM1TA89_LIMPO</name>
<accession>A0ABM1TA89</accession>
<protein>
    <recommendedName>
        <fullName evidence="6">Cilia- and flagella-associated protein 91</fullName>
    </recommendedName>
</protein>
<feature type="region of interest" description="Disordered" evidence="7">
    <location>
        <begin position="934"/>
        <end position="955"/>
    </location>
</feature>
<feature type="domain" description="CFAP91" evidence="8">
    <location>
        <begin position="118"/>
        <end position="271"/>
    </location>
</feature>
<evidence type="ECO:0000313" key="9">
    <source>
        <dbReference type="Proteomes" id="UP000694941"/>
    </source>
</evidence>
<dbReference type="Proteomes" id="UP000694941">
    <property type="component" value="Unplaced"/>
</dbReference>
<keyword evidence="3" id="KW-0206">Cytoskeleton</keyword>
<comment type="subcellular location">
    <subcellularLocation>
        <location evidence="1">Cytoplasm</location>
        <location evidence="1">Cytoskeleton</location>
        <location evidence="1">Cilium axoneme</location>
    </subcellularLocation>
</comment>
<evidence type="ECO:0000256" key="6">
    <source>
        <dbReference type="ARBA" id="ARBA00029555"/>
    </source>
</evidence>
<dbReference type="InterPro" id="IPR032840">
    <property type="entry name" value="CFAP91_dom"/>
</dbReference>
<keyword evidence="4" id="KW-0966">Cell projection</keyword>
<evidence type="ECO:0000256" key="2">
    <source>
        <dbReference type="ARBA" id="ARBA00022490"/>
    </source>
</evidence>
<dbReference type="PANTHER" id="PTHR22455">
    <property type="entry name" value="CILIA- AND FLAGELLA-ASSOCIATED PROTEIN 91"/>
    <property type="match status" value="1"/>
</dbReference>
<keyword evidence="2" id="KW-0963">Cytoplasm</keyword>
<evidence type="ECO:0000256" key="7">
    <source>
        <dbReference type="SAM" id="MobiDB-lite"/>
    </source>
</evidence>
<evidence type="ECO:0000256" key="1">
    <source>
        <dbReference type="ARBA" id="ARBA00004430"/>
    </source>
</evidence>
<evidence type="ECO:0000313" key="10">
    <source>
        <dbReference type="RefSeq" id="XP_022252795.1"/>
    </source>
</evidence>
<comment type="similarity">
    <text evidence="5">Belongs to the CFAP91 family.</text>
</comment>
<evidence type="ECO:0000259" key="8">
    <source>
        <dbReference type="Pfam" id="PF14738"/>
    </source>
</evidence>
<proteinExistence type="inferred from homology"/>
<dbReference type="RefSeq" id="XP_022252795.1">
    <property type="nucleotide sequence ID" value="XM_022397087.1"/>
</dbReference>
<evidence type="ECO:0000256" key="5">
    <source>
        <dbReference type="ARBA" id="ARBA00029468"/>
    </source>
</evidence>
<dbReference type="GeneID" id="106468715"/>
<feature type="compositionally biased region" description="Basic and acidic residues" evidence="7">
    <location>
        <begin position="104"/>
        <end position="113"/>
    </location>
</feature>
<evidence type="ECO:0000256" key="4">
    <source>
        <dbReference type="ARBA" id="ARBA00023273"/>
    </source>
</evidence>
<dbReference type="InterPro" id="IPR026720">
    <property type="entry name" value="CFAP91"/>
</dbReference>
<feature type="region of interest" description="Disordered" evidence="7">
    <location>
        <begin position="104"/>
        <end position="132"/>
    </location>
</feature>
<organism evidence="9 10">
    <name type="scientific">Limulus polyphemus</name>
    <name type="common">Atlantic horseshoe crab</name>
    <dbReference type="NCBI Taxonomy" id="6850"/>
    <lineage>
        <taxon>Eukaryota</taxon>
        <taxon>Metazoa</taxon>
        <taxon>Ecdysozoa</taxon>
        <taxon>Arthropoda</taxon>
        <taxon>Chelicerata</taxon>
        <taxon>Merostomata</taxon>
        <taxon>Xiphosura</taxon>
        <taxon>Limulidae</taxon>
        <taxon>Limulus</taxon>
    </lineage>
</organism>
<sequence>MSVKPLVNFGTMFSELSHYPPYQGHVKVESSVPLPVTKEFKGSKGNSQEQKSFLSCDASAVGGNERHLYFHRPILPFLQPVPADIHLTEDHPSILKLLCEEKETQKSQKDTSHHSFSTQTDYREGETQTDPWTPDFIVKPGINSEILTLATLSYGCGLPAGKTEVEMIERARKKRHLEASLPPLTSNKEQWEKRQRILAEIEFSEWSFRENKIERLQQKRQKLLEKTIIDKNSKSKKENEDRLQSLWNKKQEEKNKTVRRLEAKHTREVQRLDRLHEKEMDYSSNTGVIEKFADYGSEVYAPIPRQGILRNTLEGFKRIEKNKYLTTYKGLKGLESWLRGTGKVDTNPCTPQFKRGSSKSARYNRLLTQIQKDIEREKASKCRSATPLRFLKKVKKPEPSPQPPTVVPVTWEELEREKAAVILQRFIRGRAVQNQIFEGKERCKDVIKELRSTQVTCQTEEAMEQEQKLIAIALQNQRKNQKEQEAIVDEMLSELEGKTVGSLLDFLSKELLRLQDERKIQAAVIMAERERRMQEAQEAGQRQVEEWRRQQEDEIFKQLVKINEDTIDTYLENIIMDSAIATAEDEAQKEAQHLIEKLSHVATEAEERYSYTKRKEMIAELVHCFLFPEVNKKAIKKRGDFQQERYHHVVHNILYDTTEPLVSETKLIDTSQNTEKISSISKCLKAVSLSPVDVSHKNVCDPTEHHHHGKDKNISKLKNSMEQLADHLKGENIIELLDDHGQDEDTMEQLADHLKGEHIIKLLDDHGQDEDTTEQHVDYRQDENIIEQLDHLKGENIIELLDDHGQDEDTTEQHVDYRQDENTMEQLDDHLKGENIIELLDDHGQDEDTTEQHVDYRQDENIMEQLDDHLKGENIIELLDDHGKDEDTTEQHVDYRQDENIMEQLDDHGQDEDTIEQVADHLKGENIIELLDDHGQDENTKEQLSDHGQDKNTVE</sequence>
<evidence type="ECO:0000256" key="3">
    <source>
        <dbReference type="ARBA" id="ARBA00023212"/>
    </source>
</evidence>
<dbReference type="Pfam" id="PF14738">
    <property type="entry name" value="CFAP91"/>
    <property type="match status" value="1"/>
</dbReference>
<keyword evidence="9" id="KW-1185">Reference proteome</keyword>
<dbReference type="PANTHER" id="PTHR22455:SF10">
    <property type="entry name" value="CILIA- AND FLAGELLA-ASSOCIATED PROTEIN 91"/>
    <property type="match status" value="1"/>
</dbReference>
<gene>
    <name evidence="10" type="primary">LOC106468715</name>
</gene>